<feature type="compositionally biased region" description="Low complexity" evidence="1">
    <location>
        <begin position="180"/>
        <end position="192"/>
    </location>
</feature>
<dbReference type="GO" id="GO:0043531">
    <property type="term" value="F:ADP binding"/>
    <property type="evidence" value="ECO:0007669"/>
    <property type="project" value="InterPro"/>
</dbReference>
<gene>
    <name evidence="3" type="ORF">STSU_033125</name>
</gene>
<reference evidence="3 4" key="1">
    <citation type="journal article" date="2012" name="J. Bacteriol.">
        <title>Draft genome of Streptomyces tsukubaensis NRRL 18488, the producer of the clinically important immunosuppressant tacrolimus (FK506).</title>
        <authorList>
            <person name="Barreiro C."/>
            <person name="Prieto C."/>
            <person name="Sola-Landa A."/>
            <person name="Solera E."/>
            <person name="Martinez-Castro M."/>
            <person name="Perez-Redondo R."/>
            <person name="Garcia-Estrada C."/>
            <person name="Aparicio J.F."/>
            <person name="Fernandez-Martinez L.T."/>
            <person name="Santos-Aberturas J."/>
            <person name="Salehi-Najafabadi Z."/>
            <person name="Rodriguez-Garcia A."/>
            <person name="Tauch A."/>
            <person name="Martin J.F."/>
        </authorList>
    </citation>
    <scope>NUCLEOTIDE SEQUENCE [LARGE SCALE GENOMIC DNA]</scope>
    <source>
        <strain evidence="4">DSM 42081 / NBRC 108919 / NRRL 18488 / 9993</strain>
    </source>
</reference>
<dbReference type="PRINTS" id="PR00364">
    <property type="entry name" value="DISEASERSIST"/>
</dbReference>
<dbReference type="RefSeq" id="WP_130585444.1">
    <property type="nucleotide sequence ID" value="NZ_CP029159.1"/>
</dbReference>
<proteinExistence type="predicted"/>
<feature type="domain" description="NB-ARC" evidence="2">
    <location>
        <begin position="29"/>
        <end position="112"/>
    </location>
</feature>
<name>A0A7G3UPD5_STRT9</name>
<protein>
    <submittedName>
        <fullName evidence="3">Regulator</fullName>
    </submittedName>
</protein>
<dbReference type="InterPro" id="IPR002182">
    <property type="entry name" value="NB-ARC"/>
</dbReference>
<dbReference type="InterPro" id="IPR027417">
    <property type="entry name" value="P-loop_NTPase"/>
</dbReference>
<evidence type="ECO:0000313" key="4">
    <source>
        <dbReference type="Proteomes" id="UP000005940"/>
    </source>
</evidence>
<feature type="region of interest" description="Disordered" evidence="1">
    <location>
        <begin position="179"/>
        <end position="207"/>
    </location>
</feature>
<dbReference type="Pfam" id="PF00931">
    <property type="entry name" value="NB-ARC"/>
    <property type="match status" value="1"/>
</dbReference>
<organism evidence="3 4">
    <name type="scientific">Streptomyces tsukubensis (strain DSM 42081 / NBRC 108919 / NRRL 18488 / 9993)</name>
    <dbReference type="NCBI Taxonomy" id="1114943"/>
    <lineage>
        <taxon>Bacteria</taxon>
        <taxon>Bacillati</taxon>
        <taxon>Actinomycetota</taxon>
        <taxon>Actinomycetes</taxon>
        <taxon>Kitasatosporales</taxon>
        <taxon>Streptomycetaceae</taxon>
        <taxon>Streptomyces</taxon>
    </lineage>
</organism>
<evidence type="ECO:0000259" key="2">
    <source>
        <dbReference type="Pfam" id="PF00931"/>
    </source>
</evidence>
<dbReference type="PANTHER" id="PTHR47691">
    <property type="entry name" value="REGULATOR-RELATED"/>
    <property type="match status" value="1"/>
</dbReference>
<dbReference type="SUPFAM" id="SSF52540">
    <property type="entry name" value="P-loop containing nucleoside triphosphate hydrolases"/>
    <property type="match status" value="1"/>
</dbReference>
<dbReference type="PANTHER" id="PTHR47691:SF3">
    <property type="entry name" value="HTH-TYPE TRANSCRIPTIONAL REGULATOR RV0890C-RELATED"/>
    <property type="match status" value="1"/>
</dbReference>
<keyword evidence="4" id="KW-1185">Reference proteome</keyword>
<evidence type="ECO:0000313" key="3">
    <source>
        <dbReference type="EMBL" id="QKM71235.1"/>
    </source>
</evidence>
<sequence length="709" mass="76857">MLGNLPEESTSFVGRNWELFRLDRALRKHRIVTLVGPGGVGKTRLALRAAHQVAEGFSDGVAWVELSPLYGDRLLLASVSDACDLADHTPRMPVDALCEWLARKRLLLVLDSCEHLVDPVRVLIGDLLTAVPGLTVLATSRQPLGLEDERLLDLEPLPVDGPDALELFTQRVLAAGGFVPPETEPAAPRPAADGTGPDSGADEVPVPWSGDGAQAARWICRRLDGIPLALELAAAHAGRTSVAEVAERLTSRFDVLEAEEGLAVRPERHRTLRTTIGWSHELCAPVERLLWARLTVFRGDFDEASALAVCAGGPLDSTTMGPLLERLVSMSVLRVVKAPDGDGIRYRMLDTIREYGKLWLSALEEDTVLAQRHAEYFLRFALRADREWLGPEQARWYRRISAAYNELCAALEHFLNHSPERALRLAGLVGFFWSCCGHLHEAREYLQQTLDAHPRPGPDRTRGLWALGVTTTLQGDYETARRVSNECTASAAADQETEGILAAAYLSGLIDLLTGSPLDAEATSVQTLHAAGGQPFDSAARLRCSLVKVFALTGLERLDEARELALSLRAGCVERGESWTRAYLDYQLSLIALFRGDAPDAATHARAMLEGKHGIGDNFGIALGLDALAAAIAAAGDGERVGQVYGTGQAFWSTVGHPQRGTPELRAVREACERVAREGVGDDVYERAYQEGASYGLDAGLKAALGPPR</sequence>
<accession>A0A7G3UPD5</accession>
<dbReference type="Gene3D" id="3.40.50.300">
    <property type="entry name" value="P-loop containing nucleotide triphosphate hydrolases"/>
    <property type="match status" value="1"/>
</dbReference>
<dbReference type="AlphaFoldDB" id="A0A7G3UPD5"/>
<dbReference type="EMBL" id="CP029159">
    <property type="protein sequence ID" value="QKM71235.1"/>
    <property type="molecule type" value="Genomic_DNA"/>
</dbReference>
<dbReference type="Proteomes" id="UP000005940">
    <property type="component" value="Chromosome"/>
</dbReference>
<evidence type="ECO:0000256" key="1">
    <source>
        <dbReference type="SAM" id="MobiDB-lite"/>
    </source>
</evidence>